<dbReference type="Proteomes" id="UP000324222">
    <property type="component" value="Unassembled WGS sequence"/>
</dbReference>
<accession>A0A5B7JM46</accession>
<organism evidence="1 2">
    <name type="scientific">Portunus trituberculatus</name>
    <name type="common">Swimming crab</name>
    <name type="synonym">Neptunus trituberculatus</name>
    <dbReference type="NCBI Taxonomy" id="210409"/>
    <lineage>
        <taxon>Eukaryota</taxon>
        <taxon>Metazoa</taxon>
        <taxon>Ecdysozoa</taxon>
        <taxon>Arthropoda</taxon>
        <taxon>Crustacea</taxon>
        <taxon>Multicrustacea</taxon>
        <taxon>Malacostraca</taxon>
        <taxon>Eumalacostraca</taxon>
        <taxon>Eucarida</taxon>
        <taxon>Decapoda</taxon>
        <taxon>Pleocyemata</taxon>
        <taxon>Brachyura</taxon>
        <taxon>Eubrachyura</taxon>
        <taxon>Portunoidea</taxon>
        <taxon>Portunidae</taxon>
        <taxon>Portuninae</taxon>
        <taxon>Portunus</taxon>
    </lineage>
</organism>
<proteinExistence type="predicted"/>
<reference evidence="1 2" key="1">
    <citation type="submission" date="2019-05" db="EMBL/GenBank/DDBJ databases">
        <title>Another draft genome of Portunus trituberculatus and its Hox gene families provides insights of decapod evolution.</title>
        <authorList>
            <person name="Jeong J.-H."/>
            <person name="Song I."/>
            <person name="Kim S."/>
            <person name="Choi T."/>
            <person name="Kim D."/>
            <person name="Ryu S."/>
            <person name="Kim W."/>
        </authorList>
    </citation>
    <scope>NUCLEOTIDE SEQUENCE [LARGE SCALE GENOMIC DNA]</scope>
    <source>
        <tissue evidence="1">Muscle</tissue>
    </source>
</reference>
<dbReference type="EMBL" id="VSRR010102541">
    <property type="protein sequence ID" value="MPC95513.1"/>
    <property type="molecule type" value="Genomic_DNA"/>
</dbReference>
<comment type="caution">
    <text evidence="1">The sequence shown here is derived from an EMBL/GenBank/DDBJ whole genome shotgun (WGS) entry which is preliminary data.</text>
</comment>
<protein>
    <submittedName>
        <fullName evidence="1">Uncharacterized protein</fullName>
    </submittedName>
</protein>
<evidence type="ECO:0000313" key="2">
    <source>
        <dbReference type="Proteomes" id="UP000324222"/>
    </source>
</evidence>
<evidence type="ECO:0000313" key="1">
    <source>
        <dbReference type="EMBL" id="MPC95513.1"/>
    </source>
</evidence>
<name>A0A5B7JM46_PORTR</name>
<keyword evidence="2" id="KW-1185">Reference proteome</keyword>
<gene>
    <name evidence="1" type="ORF">E2C01_090729</name>
</gene>
<sequence>MVPLYHGGLDGEMDVAVSVISIRIPSLYARIGDGSKAGEIRFFHSFPFSIDGGNEFGSGVLWRIAVLLMLLGREGQEVSGVSRGGEREVGLYSEGRGGVCLPVSCTRLSNAFLARVVTELCLGGTEGMKSSLLTPESD</sequence>
<dbReference type="AlphaFoldDB" id="A0A5B7JM46"/>